<dbReference type="Pfam" id="PF00400">
    <property type="entry name" value="WD40"/>
    <property type="match status" value="8"/>
</dbReference>
<dbReference type="Gene3D" id="2.130.10.10">
    <property type="entry name" value="YVTN repeat-like/Quinoprotein amine dehydrogenase"/>
    <property type="match status" value="4"/>
</dbReference>
<dbReference type="InterPro" id="IPR056884">
    <property type="entry name" value="NPHP3-like_N"/>
</dbReference>
<dbReference type="InterPro" id="IPR011047">
    <property type="entry name" value="Quinoprotein_ADH-like_sf"/>
</dbReference>
<evidence type="ECO:0000256" key="3">
    <source>
        <dbReference type="PROSITE-ProRule" id="PRU00221"/>
    </source>
</evidence>
<dbReference type="PANTHER" id="PTHR19848">
    <property type="entry name" value="WD40 REPEAT PROTEIN"/>
    <property type="match status" value="1"/>
</dbReference>
<feature type="compositionally biased region" description="Polar residues" evidence="4">
    <location>
        <begin position="1"/>
        <end position="32"/>
    </location>
</feature>
<dbReference type="GeneID" id="59288048"/>
<accession>A0A8H6FV08</accession>
<dbReference type="CDD" id="cd00200">
    <property type="entry name" value="WD40"/>
    <property type="match status" value="2"/>
</dbReference>
<dbReference type="SUPFAM" id="SSF48371">
    <property type="entry name" value="ARM repeat"/>
    <property type="match status" value="1"/>
</dbReference>
<feature type="repeat" description="WD" evidence="3">
    <location>
        <begin position="803"/>
        <end position="844"/>
    </location>
</feature>
<evidence type="ECO:0000256" key="4">
    <source>
        <dbReference type="SAM" id="MobiDB-lite"/>
    </source>
</evidence>
<keyword evidence="2" id="KW-0677">Repeat</keyword>
<dbReference type="PROSITE" id="PS50294">
    <property type="entry name" value="WD_REPEATS_REGION"/>
    <property type="match status" value="4"/>
</dbReference>
<dbReference type="InterPro" id="IPR020472">
    <property type="entry name" value="WD40_PAC1"/>
</dbReference>
<dbReference type="Gene3D" id="3.40.50.300">
    <property type="entry name" value="P-loop containing nucleotide triphosphate hydrolases"/>
    <property type="match status" value="1"/>
</dbReference>
<gene>
    <name evidence="6" type="ORF">HO173_006387</name>
</gene>
<dbReference type="PROSITE" id="PS50082">
    <property type="entry name" value="WD_REPEATS_2"/>
    <property type="match status" value="6"/>
</dbReference>
<sequence>MNMSSEIPSSQPPVSLQFGNSETTGGSQSFTGYVTGPVQFHSGHDRLDALPRAEGAGFNSGELEHERLCLPGTRTKILKLIERWSTDPQGERIFWLSGMAGTGKSAIARTLAHNLYAKEQLGASFFFSRGRGDRGNASKFFTSIAYQLALCDIENGALARLIRKAVDRHPDIIKRAKRDQWKHLIQEPLSQMKSHSAHGIVLTIVIDALDECEDDRDVQLILRILSEAISFDNIEFRVFMTGRPDISVRDAFLETVYKGIILHDIERHIVQQDLRSFFEYECDKIKQKRPLIGEFPGKNDIENLVQRAGELFVYATTICLFLGERKPPPPRERLKMVLQNNASSASALENLDQVYIQILQEAVPKTYSTHDKVQFCSRFRVIVGSIVSLFSSLSVSSLAALLFEELDGIDLTLDKLWSILNVPQKSNAAISLLHPSFRDFLLDQRRCTDLDFWVDSAERHLALTKTCLRLMAASPKRDICDLKLPGTLIEEIDPERVREQIPTELEYACTHWVQHLVQARSKILGPNLPTGVQAFLEQNILYWFEALSLLGKMHESVLMLSTLLALAQSYGDKSLVELVYDAYRFSLDHRFMIEQAPLQTYHSALIFSPSTSIVRKLFESQAPHWVRCTSSVPDSWGALLQTLEGHAEEIKSVAFSPNGQKLASGSQDGTVRVWDTASGVHLQTIDHQCGVQSIAFSPLGQKLASGSQDGLRIWDVASGSLIQTFEGSDIKSLAFSPDGQVLASSCDNMIHVRDAVSGNVLHKFQASYVLSVAFSPNEQKLACTSGPSWGPIHVWDIASGSELQRREGSFTSVIFSPDGQKLISGSIGNTIRIWDAGSGLPLKTLKGHLGRVKSLAVFEQKLASGSGDRTIRIWDLVSGSLLQIFEGHSDGVLSVAFSPNGQKLVSGSEDSTVRVWDMAFESPLQTPEDYKPDMLTSIAFSSNGQKIVSVSSTGEVRVWDSGSGLLLHKLEGLKWVSSVAFSPDGNKLACVTFDYIRCHTIRVWDVVSGSELRTIENVTDVKSDNGVRYYVSEDTGRYNAMSVAFSPDGQKVACKYRDLLSKKVIVFWDVASGSRLQTLEGRPDWVRSSALSTDKQLEALNVTDRWVTVNEKRMIWLPPAQRDSVFDVRGTKIAMGSASGIVTILNLDFKQMDFFTDPPPSLVDATGTSSNDVYATAMASDDDEMESLHDEDDEDEDEDEDDDEDEDEDDDD</sequence>
<dbReference type="OrthoDB" id="674604at2759"/>
<feature type="repeat" description="WD" evidence="3">
    <location>
        <begin position="684"/>
        <end position="724"/>
    </location>
</feature>
<feature type="compositionally biased region" description="Acidic residues" evidence="4">
    <location>
        <begin position="1180"/>
        <end position="1212"/>
    </location>
</feature>
<dbReference type="PANTHER" id="PTHR19848:SF8">
    <property type="entry name" value="F-BOX AND WD REPEAT DOMAIN CONTAINING 7"/>
    <property type="match status" value="1"/>
</dbReference>
<evidence type="ECO:0000313" key="6">
    <source>
        <dbReference type="EMBL" id="KAF6235193.1"/>
    </source>
</evidence>
<protein>
    <recommendedName>
        <fullName evidence="5">Nephrocystin 3-like N-terminal domain-containing protein</fullName>
    </recommendedName>
</protein>
<dbReference type="InterPro" id="IPR015943">
    <property type="entry name" value="WD40/YVTN_repeat-like_dom_sf"/>
</dbReference>
<feature type="region of interest" description="Disordered" evidence="4">
    <location>
        <begin position="1"/>
        <end position="34"/>
    </location>
</feature>
<dbReference type="SUPFAM" id="SSF52540">
    <property type="entry name" value="P-loop containing nucleoside triphosphate hydrolases"/>
    <property type="match status" value="1"/>
</dbReference>
<dbReference type="InterPro" id="IPR016024">
    <property type="entry name" value="ARM-type_fold"/>
</dbReference>
<dbReference type="PRINTS" id="PR00320">
    <property type="entry name" value="GPROTEINBRPT"/>
</dbReference>
<organism evidence="6 7">
    <name type="scientific">Letharia columbiana</name>
    <dbReference type="NCBI Taxonomy" id="112416"/>
    <lineage>
        <taxon>Eukaryota</taxon>
        <taxon>Fungi</taxon>
        <taxon>Dikarya</taxon>
        <taxon>Ascomycota</taxon>
        <taxon>Pezizomycotina</taxon>
        <taxon>Lecanoromycetes</taxon>
        <taxon>OSLEUM clade</taxon>
        <taxon>Lecanoromycetidae</taxon>
        <taxon>Lecanorales</taxon>
        <taxon>Lecanorineae</taxon>
        <taxon>Parmeliaceae</taxon>
        <taxon>Letharia</taxon>
    </lineage>
</organism>
<reference evidence="6 7" key="1">
    <citation type="journal article" date="2020" name="Genomics">
        <title>Complete, high-quality genomes from long-read metagenomic sequencing of two wolf lichen thalli reveals enigmatic genome architecture.</title>
        <authorList>
            <person name="McKenzie S.K."/>
            <person name="Walston R.F."/>
            <person name="Allen J.L."/>
        </authorList>
    </citation>
    <scope>NUCLEOTIDE SEQUENCE [LARGE SCALE GENOMIC DNA]</scope>
    <source>
        <strain evidence="6">WasteWater2</strain>
    </source>
</reference>
<dbReference type="InterPro" id="IPR001680">
    <property type="entry name" value="WD40_rpt"/>
</dbReference>
<keyword evidence="1 3" id="KW-0853">WD repeat</keyword>
<dbReference type="InterPro" id="IPR019775">
    <property type="entry name" value="WD40_repeat_CS"/>
</dbReference>
<dbReference type="Proteomes" id="UP000578531">
    <property type="component" value="Unassembled WGS sequence"/>
</dbReference>
<feature type="region of interest" description="Disordered" evidence="4">
    <location>
        <begin position="1163"/>
        <end position="1212"/>
    </location>
</feature>
<dbReference type="RefSeq" id="XP_037164564.1">
    <property type="nucleotide sequence ID" value="XM_037308298.1"/>
</dbReference>
<keyword evidence="7" id="KW-1185">Reference proteome</keyword>
<dbReference type="PROSITE" id="PS00678">
    <property type="entry name" value="WD_REPEATS_1"/>
    <property type="match status" value="3"/>
</dbReference>
<dbReference type="SMART" id="SM00320">
    <property type="entry name" value="WD40"/>
    <property type="match status" value="10"/>
</dbReference>
<dbReference type="InterPro" id="IPR036322">
    <property type="entry name" value="WD40_repeat_dom_sf"/>
</dbReference>
<evidence type="ECO:0000259" key="5">
    <source>
        <dbReference type="Pfam" id="PF24883"/>
    </source>
</evidence>
<dbReference type="Pfam" id="PF24883">
    <property type="entry name" value="NPHP3_N"/>
    <property type="match status" value="1"/>
</dbReference>
<dbReference type="EMBL" id="JACCJC010000025">
    <property type="protein sequence ID" value="KAF6235193.1"/>
    <property type="molecule type" value="Genomic_DNA"/>
</dbReference>
<dbReference type="SUPFAM" id="SSF50998">
    <property type="entry name" value="Quinoprotein alcohol dehydrogenase-like"/>
    <property type="match status" value="2"/>
</dbReference>
<name>A0A8H6FV08_9LECA</name>
<evidence type="ECO:0000256" key="2">
    <source>
        <dbReference type="ARBA" id="ARBA00022737"/>
    </source>
</evidence>
<feature type="repeat" description="WD" evidence="3">
    <location>
        <begin position="845"/>
        <end position="884"/>
    </location>
</feature>
<feature type="domain" description="Nephrocystin 3-like N-terminal" evidence="5">
    <location>
        <begin position="81"/>
        <end position="243"/>
    </location>
</feature>
<comment type="caution">
    <text evidence="6">The sequence shown here is derived from an EMBL/GenBank/DDBJ whole genome shotgun (WGS) entry which is preliminary data.</text>
</comment>
<evidence type="ECO:0000256" key="1">
    <source>
        <dbReference type="ARBA" id="ARBA00022574"/>
    </source>
</evidence>
<proteinExistence type="predicted"/>
<dbReference type="AlphaFoldDB" id="A0A8H6FV08"/>
<evidence type="ECO:0000313" key="7">
    <source>
        <dbReference type="Proteomes" id="UP000578531"/>
    </source>
</evidence>
<dbReference type="SUPFAM" id="SSF50978">
    <property type="entry name" value="WD40 repeat-like"/>
    <property type="match status" value="1"/>
</dbReference>
<feature type="repeat" description="WD" evidence="3">
    <location>
        <begin position="935"/>
        <end position="969"/>
    </location>
</feature>
<feature type="repeat" description="WD" evidence="3">
    <location>
        <begin position="885"/>
        <end position="926"/>
    </location>
</feature>
<dbReference type="InterPro" id="IPR027417">
    <property type="entry name" value="P-loop_NTPase"/>
</dbReference>
<feature type="repeat" description="WD" evidence="3">
    <location>
        <begin position="643"/>
        <end position="684"/>
    </location>
</feature>